<comment type="cofactor">
    <cofactor evidence="9">
        <name>Mg(2+)</name>
        <dbReference type="ChEBI" id="CHEBI:18420"/>
    </cofactor>
    <text evidence="9">Binds 1 Mg(2+) ion per subunit.</text>
</comment>
<name>A0A1Q9JKN3_9FIRM</name>
<dbReference type="PANTHER" id="PTHR20857">
    <property type="entry name" value="THIAMINE-PHOSPHATE PYROPHOSPHORYLASE"/>
    <property type="match status" value="1"/>
</dbReference>
<dbReference type="FunFam" id="3.20.20.70:FF:000096">
    <property type="entry name" value="Thiamine-phosphate synthase"/>
    <property type="match status" value="1"/>
</dbReference>
<dbReference type="EC" id="2.5.1.3" evidence="9"/>
<comment type="similarity">
    <text evidence="9 10">Belongs to the thiamine-phosphate synthase family.</text>
</comment>
<feature type="binding site" evidence="9">
    <location>
        <position position="72"/>
    </location>
    <ligand>
        <name>4-amino-2-methyl-5-(diphosphooxymethyl)pyrimidine</name>
        <dbReference type="ChEBI" id="CHEBI:57841"/>
    </ligand>
</feature>
<comment type="catalytic activity">
    <reaction evidence="7 9 10">
        <text>2-(2-carboxy-4-methylthiazol-5-yl)ethyl phosphate + 4-amino-2-methyl-5-(diphosphooxymethyl)pyrimidine + 2 H(+) = thiamine phosphate + CO2 + diphosphate</text>
        <dbReference type="Rhea" id="RHEA:47848"/>
        <dbReference type="ChEBI" id="CHEBI:15378"/>
        <dbReference type="ChEBI" id="CHEBI:16526"/>
        <dbReference type="ChEBI" id="CHEBI:33019"/>
        <dbReference type="ChEBI" id="CHEBI:37575"/>
        <dbReference type="ChEBI" id="CHEBI:57841"/>
        <dbReference type="ChEBI" id="CHEBI:62890"/>
        <dbReference type="EC" id="2.5.1.3"/>
    </reaction>
</comment>
<evidence type="ECO:0000256" key="7">
    <source>
        <dbReference type="ARBA" id="ARBA00047851"/>
    </source>
</evidence>
<dbReference type="EMBL" id="MJIE01000001">
    <property type="protein sequence ID" value="OLR56773.1"/>
    <property type="molecule type" value="Genomic_DNA"/>
</dbReference>
<dbReference type="GO" id="GO:0000287">
    <property type="term" value="F:magnesium ion binding"/>
    <property type="evidence" value="ECO:0007669"/>
    <property type="project" value="UniProtKB-UniRule"/>
</dbReference>
<keyword evidence="4 9" id="KW-0460">Magnesium</keyword>
<feature type="binding site" evidence="9">
    <location>
        <position position="111"/>
    </location>
    <ligand>
        <name>4-amino-2-methyl-5-(diphosphooxymethyl)pyrimidine</name>
        <dbReference type="ChEBI" id="CHEBI:57841"/>
    </ligand>
</feature>
<dbReference type="InterPro" id="IPR036206">
    <property type="entry name" value="ThiamineP_synth_sf"/>
</dbReference>
<accession>A0A1Q9JKN3</accession>
<keyword evidence="2 9" id="KW-0808">Transferase</keyword>
<evidence type="ECO:0000313" key="14">
    <source>
        <dbReference type="Proteomes" id="UP000187404"/>
    </source>
</evidence>
<feature type="binding site" evidence="9">
    <location>
        <begin position="137"/>
        <end position="139"/>
    </location>
    <ligand>
        <name>2-[(2R,5Z)-2-carboxy-4-methylthiazol-5(2H)-ylidene]ethyl phosphate</name>
        <dbReference type="ChEBI" id="CHEBI:62899"/>
    </ligand>
</feature>
<dbReference type="PANTHER" id="PTHR20857:SF15">
    <property type="entry name" value="THIAMINE-PHOSPHATE SYNTHASE"/>
    <property type="match status" value="1"/>
</dbReference>
<dbReference type="UniPathway" id="UPA00060">
    <property type="reaction ID" value="UER00141"/>
</dbReference>
<dbReference type="GO" id="GO:0004789">
    <property type="term" value="F:thiamine-phosphate diphosphorylase activity"/>
    <property type="evidence" value="ECO:0007669"/>
    <property type="project" value="UniProtKB-UniRule"/>
</dbReference>
<evidence type="ECO:0000256" key="8">
    <source>
        <dbReference type="ARBA" id="ARBA00047883"/>
    </source>
</evidence>
<evidence type="ECO:0000313" key="13">
    <source>
        <dbReference type="EMBL" id="OLR56773.1"/>
    </source>
</evidence>
<keyword evidence="14" id="KW-1185">Reference proteome</keyword>
<protein>
    <recommendedName>
        <fullName evidence="9">Thiamine-phosphate synthase</fullName>
        <shortName evidence="9">TP synthase</shortName>
        <shortName evidence="9">TPS</shortName>
        <ecNumber evidence="9">2.5.1.3</ecNumber>
    </recommendedName>
    <alternativeName>
        <fullName evidence="9">Thiamine-phosphate pyrophosphorylase</fullName>
        <shortName evidence="9">TMP pyrophosphorylase</shortName>
        <shortName evidence="9">TMP-PPase</shortName>
    </alternativeName>
</protein>
<comment type="catalytic activity">
    <reaction evidence="8 9 10">
        <text>2-[(2R,5Z)-2-carboxy-4-methylthiazol-5(2H)-ylidene]ethyl phosphate + 4-amino-2-methyl-5-(diphosphooxymethyl)pyrimidine + 2 H(+) = thiamine phosphate + CO2 + diphosphate</text>
        <dbReference type="Rhea" id="RHEA:47844"/>
        <dbReference type="ChEBI" id="CHEBI:15378"/>
        <dbReference type="ChEBI" id="CHEBI:16526"/>
        <dbReference type="ChEBI" id="CHEBI:33019"/>
        <dbReference type="ChEBI" id="CHEBI:37575"/>
        <dbReference type="ChEBI" id="CHEBI:57841"/>
        <dbReference type="ChEBI" id="CHEBI:62899"/>
        <dbReference type="EC" id="2.5.1.3"/>
    </reaction>
</comment>
<dbReference type="GO" id="GO:0005737">
    <property type="term" value="C:cytoplasm"/>
    <property type="evidence" value="ECO:0007669"/>
    <property type="project" value="TreeGrafter"/>
</dbReference>
<organism evidence="13 14">
    <name type="scientific">Hornefia porci</name>
    <dbReference type="NCBI Taxonomy" id="2652292"/>
    <lineage>
        <taxon>Bacteria</taxon>
        <taxon>Bacillati</taxon>
        <taxon>Bacillota</taxon>
        <taxon>Clostridia</taxon>
        <taxon>Peptostreptococcales</taxon>
        <taxon>Anaerovoracaceae</taxon>
        <taxon>Hornefia</taxon>
    </lineage>
</organism>
<dbReference type="InterPro" id="IPR013785">
    <property type="entry name" value="Aldolase_TIM"/>
</dbReference>
<evidence type="ECO:0000256" key="4">
    <source>
        <dbReference type="ARBA" id="ARBA00022842"/>
    </source>
</evidence>
<dbReference type="GO" id="GO:0009229">
    <property type="term" value="P:thiamine diphosphate biosynthetic process"/>
    <property type="evidence" value="ECO:0007669"/>
    <property type="project" value="UniProtKB-UniRule"/>
</dbReference>
<evidence type="ECO:0000256" key="11">
    <source>
        <dbReference type="RuleBase" id="RU004253"/>
    </source>
</evidence>
<feature type="binding site" evidence="9">
    <location>
        <begin position="40"/>
        <end position="44"/>
    </location>
    <ligand>
        <name>4-amino-2-methyl-5-(diphosphooxymethyl)pyrimidine</name>
        <dbReference type="ChEBI" id="CHEBI:57841"/>
    </ligand>
</feature>
<evidence type="ECO:0000256" key="5">
    <source>
        <dbReference type="ARBA" id="ARBA00022977"/>
    </source>
</evidence>
<dbReference type="GO" id="GO:0009228">
    <property type="term" value="P:thiamine biosynthetic process"/>
    <property type="evidence" value="ECO:0007669"/>
    <property type="project" value="UniProtKB-KW"/>
</dbReference>
<dbReference type="InterPro" id="IPR022998">
    <property type="entry name" value="ThiamineP_synth_TenI"/>
</dbReference>
<dbReference type="InterPro" id="IPR034291">
    <property type="entry name" value="TMP_synthase"/>
</dbReference>
<dbReference type="AlphaFoldDB" id="A0A1Q9JKN3"/>
<dbReference type="CDD" id="cd00564">
    <property type="entry name" value="TMP_TenI"/>
    <property type="match status" value="1"/>
</dbReference>
<dbReference type="STRING" id="1261640.BHK98_12285"/>
<sequence>MKSDRENLLLYAVTDRHWTGRETLRQQVEAALRGGVTFVQLREKNMEHDAFRKEALEIRDLCRACGVPFVLDDDVALAMEVDADGIHVGQSDMEAGDVRALIGPDRILGVSACTVEEAVRAEQRGADYLGVGAVFPTGSKDDARPVTHETLRKICEAVTIPVIAIGGITEQNVMELAGSGICGVAVISAIFGQPEIESATKRLKSAVSEMVSR</sequence>
<evidence type="ECO:0000256" key="1">
    <source>
        <dbReference type="ARBA" id="ARBA00005165"/>
    </source>
</evidence>
<evidence type="ECO:0000259" key="12">
    <source>
        <dbReference type="Pfam" id="PF02581"/>
    </source>
</evidence>
<reference evidence="13 14" key="1">
    <citation type="journal article" date="2016" name="Appl. Environ. Microbiol.">
        <title>Function and Phylogeny of Bacterial Butyryl Coenzyme A:Acetate Transferases and Their Diversity in the Proximal Colon of Swine.</title>
        <authorList>
            <person name="Trachsel J."/>
            <person name="Bayles D.O."/>
            <person name="Looft T."/>
            <person name="Levine U.Y."/>
            <person name="Allen H.K."/>
        </authorList>
    </citation>
    <scope>NUCLEOTIDE SEQUENCE [LARGE SCALE GENOMIC DNA]</scope>
    <source>
        <strain evidence="13 14">68-3-10</strain>
    </source>
</reference>
<feature type="domain" description="Thiamine phosphate synthase/TenI" evidence="12">
    <location>
        <begin position="10"/>
        <end position="190"/>
    </location>
</feature>
<dbReference type="RefSeq" id="WP_075714668.1">
    <property type="nucleotide sequence ID" value="NZ_MJIE01000001.1"/>
</dbReference>
<dbReference type="OrthoDB" id="9812206at2"/>
<feature type="binding site" evidence="9">
    <location>
        <position position="140"/>
    </location>
    <ligand>
        <name>4-amino-2-methyl-5-(diphosphooxymethyl)pyrimidine</name>
        <dbReference type="ChEBI" id="CHEBI:57841"/>
    </ligand>
</feature>
<comment type="catalytic activity">
    <reaction evidence="6 9 10">
        <text>4-methyl-5-(2-phosphooxyethyl)-thiazole + 4-amino-2-methyl-5-(diphosphooxymethyl)pyrimidine + H(+) = thiamine phosphate + diphosphate</text>
        <dbReference type="Rhea" id="RHEA:22328"/>
        <dbReference type="ChEBI" id="CHEBI:15378"/>
        <dbReference type="ChEBI" id="CHEBI:33019"/>
        <dbReference type="ChEBI" id="CHEBI:37575"/>
        <dbReference type="ChEBI" id="CHEBI:57841"/>
        <dbReference type="ChEBI" id="CHEBI:58296"/>
        <dbReference type="EC" id="2.5.1.3"/>
    </reaction>
</comment>
<evidence type="ECO:0000256" key="2">
    <source>
        <dbReference type="ARBA" id="ARBA00022679"/>
    </source>
</evidence>
<dbReference type="SUPFAM" id="SSF51391">
    <property type="entry name" value="Thiamin phosphate synthase"/>
    <property type="match status" value="1"/>
</dbReference>
<evidence type="ECO:0000256" key="10">
    <source>
        <dbReference type="RuleBase" id="RU003826"/>
    </source>
</evidence>
<dbReference type="Proteomes" id="UP000187404">
    <property type="component" value="Unassembled WGS sequence"/>
</dbReference>
<feature type="binding site" evidence="9">
    <location>
        <position position="92"/>
    </location>
    <ligand>
        <name>Mg(2+)</name>
        <dbReference type="ChEBI" id="CHEBI:18420"/>
    </ligand>
</feature>
<dbReference type="Gene3D" id="3.20.20.70">
    <property type="entry name" value="Aldolase class I"/>
    <property type="match status" value="1"/>
</dbReference>
<evidence type="ECO:0000256" key="6">
    <source>
        <dbReference type="ARBA" id="ARBA00047334"/>
    </source>
</evidence>
<comment type="pathway">
    <text evidence="1 9 11">Cofactor biosynthesis; thiamine diphosphate biosynthesis; thiamine phosphate from 4-amino-2-methyl-5-diphosphomethylpyrimidine and 4-methyl-5-(2-phosphoethyl)-thiazole: step 1/1.</text>
</comment>
<feature type="binding site" evidence="9">
    <location>
        <begin position="187"/>
        <end position="188"/>
    </location>
    <ligand>
        <name>2-[(2R,5Z)-2-carboxy-4-methylthiazol-5(2H)-ylidene]ethyl phosphate</name>
        <dbReference type="ChEBI" id="CHEBI:62899"/>
    </ligand>
</feature>
<comment type="function">
    <text evidence="9">Condenses 4-methyl-5-(beta-hydroxyethyl)thiazole monophosphate (THZ-P) and 2-methyl-4-amino-5-hydroxymethyl pyrimidine pyrophosphate (HMP-PP) to form thiamine monophosphate (TMP).</text>
</comment>
<proteinExistence type="inferred from homology"/>
<dbReference type="HAMAP" id="MF_00097">
    <property type="entry name" value="TMP_synthase"/>
    <property type="match status" value="1"/>
</dbReference>
<keyword evidence="3 9" id="KW-0479">Metal-binding</keyword>
<feature type="binding site" evidence="9">
    <location>
        <position position="167"/>
    </location>
    <ligand>
        <name>2-[(2R,5Z)-2-carboxy-4-methylthiazol-5(2H)-ylidene]ethyl phosphate</name>
        <dbReference type="ChEBI" id="CHEBI:62899"/>
    </ligand>
</feature>
<keyword evidence="5 9" id="KW-0784">Thiamine biosynthesis</keyword>
<evidence type="ECO:0000256" key="9">
    <source>
        <dbReference type="HAMAP-Rule" id="MF_00097"/>
    </source>
</evidence>
<feature type="binding site" evidence="9">
    <location>
        <position position="73"/>
    </location>
    <ligand>
        <name>Mg(2+)</name>
        <dbReference type="ChEBI" id="CHEBI:18420"/>
    </ligand>
</feature>
<evidence type="ECO:0000256" key="3">
    <source>
        <dbReference type="ARBA" id="ARBA00022723"/>
    </source>
</evidence>
<dbReference type="Pfam" id="PF02581">
    <property type="entry name" value="TMP-TENI"/>
    <property type="match status" value="1"/>
</dbReference>
<comment type="caution">
    <text evidence="13">The sequence shown here is derived from an EMBL/GenBank/DDBJ whole genome shotgun (WGS) entry which is preliminary data.</text>
</comment>
<gene>
    <name evidence="9" type="primary">thiE</name>
    <name evidence="13" type="ORF">BHK98_12285</name>
</gene>
<dbReference type="NCBIfam" id="TIGR00693">
    <property type="entry name" value="thiE"/>
    <property type="match status" value="1"/>
</dbReference>